<dbReference type="InterPro" id="IPR018060">
    <property type="entry name" value="HTH_AraC"/>
</dbReference>
<dbReference type="Pfam" id="PF12833">
    <property type="entry name" value="HTH_18"/>
    <property type="match status" value="1"/>
</dbReference>
<dbReference type="SUPFAM" id="SSF46689">
    <property type="entry name" value="Homeodomain-like"/>
    <property type="match status" value="1"/>
</dbReference>
<dbReference type="Proteomes" id="UP000887023">
    <property type="component" value="Chromosome"/>
</dbReference>
<keyword evidence="7" id="KW-1185">Reference proteome</keyword>
<dbReference type="InterPro" id="IPR032687">
    <property type="entry name" value="AraC-type_N"/>
</dbReference>
<keyword evidence="2" id="KW-0238">DNA-binding</keyword>
<dbReference type="PROSITE" id="PS01124">
    <property type="entry name" value="HTH_ARAC_FAMILY_2"/>
    <property type="match status" value="1"/>
</dbReference>
<dbReference type="PANTHER" id="PTHR47894:SF4">
    <property type="entry name" value="HTH-TYPE TRANSCRIPTIONAL REGULATOR GADX"/>
    <property type="match status" value="1"/>
</dbReference>
<protein>
    <submittedName>
        <fullName evidence="6">AraC family transcriptional regulator</fullName>
    </submittedName>
</protein>
<dbReference type="SMART" id="SM00342">
    <property type="entry name" value="HTH_ARAC"/>
    <property type="match status" value="1"/>
</dbReference>
<organism evidence="6 7">
    <name type="scientific">Skermania pinensis</name>
    <dbReference type="NCBI Taxonomy" id="39122"/>
    <lineage>
        <taxon>Bacteria</taxon>
        <taxon>Bacillati</taxon>
        <taxon>Actinomycetota</taxon>
        <taxon>Actinomycetes</taxon>
        <taxon>Mycobacteriales</taxon>
        <taxon>Gordoniaceae</taxon>
        <taxon>Skermania</taxon>
    </lineage>
</organism>
<gene>
    <name evidence="6" type="ORF">KV203_00135</name>
</gene>
<dbReference type="PANTHER" id="PTHR47894">
    <property type="entry name" value="HTH-TYPE TRANSCRIPTIONAL REGULATOR GADX"/>
    <property type="match status" value="1"/>
</dbReference>
<feature type="domain" description="HTH araC/xylS-type" evidence="5">
    <location>
        <begin position="235"/>
        <end position="333"/>
    </location>
</feature>
<dbReference type="Pfam" id="PF12625">
    <property type="entry name" value="Arabinose_bd"/>
    <property type="match status" value="1"/>
</dbReference>
<reference evidence="6" key="1">
    <citation type="submission" date="2021-07" db="EMBL/GenBank/DDBJ databases">
        <title>Candidatus Kaistella beijingensis sp. nov. isolated from a municipal wastewater treatment plant is involved in sludge foaming.</title>
        <authorList>
            <person name="Song Y."/>
            <person name="Liu S.-J."/>
        </authorList>
    </citation>
    <scope>NUCLEOTIDE SEQUENCE</scope>
    <source>
        <strain evidence="6">DSM 43998</strain>
    </source>
</reference>
<keyword evidence="1" id="KW-0805">Transcription regulation</keyword>
<dbReference type="EMBL" id="CP079105">
    <property type="protein sequence ID" value="QXQ13932.1"/>
    <property type="molecule type" value="Genomic_DNA"/>
</dbReference>
<evidence type="ECO:0000256" key="2">
    <source>
        <dbReference type="ARBA" id="ARBA00023125"/>
    </source>
</evidence>
<keyword evidence="3" id="KW-0804">Transcription</keyword>
<name>A0ABX8S9S8_9ACTN</name>
<evidence type="ECO:0000313" key="7">
    <source>
        <dbReference type="Proteomes" id="UP000887023"/>
    </source>
</evidence>
<accession>A0ABX8S9S8</accession>
<evidence type="ECO:0000256" key="4">
    <source>
        <dbReference type="SAM" id="MobiDB-lite"/>
    </source>
</evidence>
<evidence type="ECO:0000313" key="6">
    <source>
        <dbReference type="EMBL" id="QXQ13932.1"/>
    </source>
</evidence>
<dbReference type="Gene3D" id="1.10.10.60">
    <property type="entry name" value="Homeodomain-like"/>
    <property type="match status" value="1"/>
</dbReference>
<feature type="region of interest" description="Disordered" evidence="4">
    <location>
        <begin position="325"/>
        <end position="351"/>
    </location>
</feature>
<proteinExistence type="predicted"/>
<dbReference type="InterPro" id="IPR009057">
    <property type="entry name" value="Homeodomain-like_sf"/>
</dbReference>
<sequence>MTFVRSATLRGFREVVTGLGGDPEAYRMQVGLPAGCLDQDDITVAPATAAALVETAAADLDCPDLGLRIAAKQSLSVLGPLAVALTNSRTLGAALDCLTRYLGVHSQAVSLTLGEDPDPTSGIVALYYRPADEHGPVQTTDLGLGFAHRVLSQISGGSYGLRGVELPYTPIAPLATYREFFGAPVQIGRPLRAAVLRFPAAVAERELRRGDDTIYQLAMAYLARRAGDRGDDLVSRVRTPVLDSLGVAPPTLDGVAGLMLMHPRTLQRQLAAAGTTFGAVVDDARREKALRLLLGTDLTVGQIGAMVGFDVQPSFTRAARRWWGKTPTQMRAKASPGDKISSSRANRAPHA</sequence>
<evidence type="ECO:0000256" key="3">
    <source>
        <dbReference type="ARBA" id="ARBA00023163"/>
    </source>
</evidence>
<evidence type="ECO:0000259" key="5">
    <source>
        <dbReference type="PROSITE" id="PS01124"/>
    </source>
</evidence>
<dbReference type="RefSeq" id="WP_083530173.1">
    <property type="nucleotide sequence ID" value="NZ_CBCRUZ010000006.1"/>
</dbReference>
<evidence type="ECO:0000256" key="1">
    <source>
        <dbReference type="ARBA" id="ARBA00023015"/>
    </source>
</evidence>